<keyword evidence="2" id="KW-0812">Transmembrane</keyword>
<feature type="transmembrane region" description="Helical" evidence="2">
    <location>
        <begin position="152"/>
        <end position="175"/>
    </location>
</feature>
<gene>
    <name evidence="3" type="ORF">LVIROSA_LOCUS12143</name>
</gene>
<sequence>MMKLTITKFRYACSSGRWRAKEEEMIGLTSIAIYRPLILSSLSDKTNPDTKPQVRRINSATPLPPPSIPAGKQEKKPSVAEIERAIGAGIFRDRDINSESEQEKTFFDSILSNSIGRTEGDVEKKLRETGEWIIDKTEGPSRSTGKNILKVVFLWILPLWIVSFLVASGVLKLPIISPFLDDLLM</sequence>
<keyword evidence="2" id="KW-1133">Transmembrane helix</keyword>
<organism evidence="3 4">
    <name type="scientific">Lactuca virosa</name>
    <dbReference type="NCBI Taxonomy" id="75947"/>
    <lineage>
        <taxon>Eukaryota</taxon>
        <taxon>Viridiplantae</taxon>
        <taxon>Streptophyta</taxon>
        <taxon>Embryophyta</taxon>
        <taxon>Tracheophyta</taxon>
        <taxon>Spermatophyta</taxon>
        <taxon>Magnoliopsida</taxon>
        <taxon>eudicotyledons</taxon>
        <taxon>Gunneridae</taxon>
        <taxon>Pentapetalae</taxon>
        <taxon>asterids</taxon>
        <taxon>campanulids</taxon>
        <taxon>Asterales</taxon>
        <taxon>Asteraceae</taxon>
        <taxon>Cichorioideae</taxon>
        <taxon>Cichorieae</taxon>
        <taxon>Lactucinae</taxon>
        <taxon>Lactuca</taxon>
    </lineage>
</organism>
<evidence type="ECO:0000256" key="2">
    <source>
        <dbReference type="SAM" id="Phobius"/>
    </source>
</evidence>
<dbReference type="EMBL" id="CAKMRJ010002087">
    <property type="protein sequence ID" value="CAH1424974.1"/>
    <property type="molecule type" value="Genomic_DNA"/>
</dbReference>
<keyword evidence="2" id="KW-0472">Membrane</keyword>
<dbReference type="Proteomes" id="UP001157418">
    <property type="component" value="Unassembled WGS sequence"/>
</dbReference>
<dbReference type="GO" id="GO:0009773">
    <property type="term" value="P:photosynthetic electron transport in photosystem I"/>
    <property type="evidence" value="ECO:0007669"/>
    <property type="project" value="InterPro"/>
</dbReference>
<dbReference type="GO" id="GO:0009535">
    <property type="term" value="C:chloroplast thylakoid membrane"/>
    <property type="evidence" value="ECO:0007669"/>
    <property type="project" value="InterPro"/>
</dbReference>
<evidence type="ECO:0008006" key="5">
    <source>
        <dbReference type="Google" id="ProtNLM"/>
    </source>
</evidence>
<dbReference type="GO" id="GO:0010598">
    <property type="term" value="C:NAD(P)H dehydrogenase complex (plastoquinone)"/>
    <property type="evidence" value="ECO:0007669"/>
    <property type="project" value="InterPro"/>
</dbReference>
<dbReference type="PANTHER" id="PTHR36340:SF1">
    <property type="entry name" value="NAD(P)H DEHYDROGENASE SUBUNIT CRR3, CHLOROPLASTIC-RELATED"/>
    <property type="match status" value="1"/>
</dbReference>
<dbReference type="InterPro" id="IPR038931">
    <property type="entry name" value="CRR3"/>
</dbReference>
<keyword evidence="4" id="KW-1185">Reference proteome</keyword>
<dbReference type="AlphaFoldDB" id="A0AAU9MAX4"/>
<feature type="region of interest" description="Disordered" evidence="1">
    <location>
        <begin position="44"/>
        <end position="76"/>
    </location>
</feature>
<evidence type="ECO:0000256" key="1">
    <source>
        <dbReference type="SAM" id="MobiDB-lite"/>
    </source>
</evidence>
<dbReference type="PANTHER" id="PTHR36340">
    <property type="entry name" value="NAD(P)H DEHYDROGENASE SUBUNIT CRR3, CHLOROPLASTIC-RELATED"/>
    <property type="match status" value="1"/>
</dbReference>
<proteinExistence type="predicted"/>
<comment type="caution">
    <text evidence="3">The sequence shown here is derived from an EMBL/GenBank/DDBJ whole genome shotgun (WGS) entry which is preliminary data.</text>
</comment>
<evidence type="ECO:0000313" key="4">
    <source>
        <dbReference type="Proteomes" id="UP001157418"/>
    </source>
</evidence>
<accession>A0AAU9MAX4</accession>
<evidence type="ECO:0000313" key="3">
    <source>
        <dbReference type="EMBL" id="CAH1424974.1"/>
    </source>
</evidence>
<protein>
    <recommendedName>
        <fullName evidence="5">NAD(P)H dehydrogenase subunit CRR3, chloroplastic</fullName>
    </recommendedName>
</protein>
<name>A0AAU9MAX4_9ASTR</name>
<reference evidence="3 4" key="1">
    <citation type="submission" date="2022-01" db="EMBL/GenBank/DDBJ databases">
        <authorList>
            <person name="Xiong W."/>
            <person name="Schranz E."/>
        </authorList>
    </citation>
    <scope>NUCLEOTIDE SEQUENCE [LARGE SCALE GENOMIC DNA]</scope>
</reference>